<protein>
    <submittedName>
        <fullName evidence="4">Arsenate reductase (Glutaredoxin)</fullName>
        <ecNumber evidence="4">1.20.4.1</ecNumber>
    </submittedName>
</protein>
<keyword evidence="2 4" id="KW-0560">Oxidoreductase</keyword>
<dbReference type="EC" id="1.20.4.1" evidence="4"/>
<dbReference type="PANTHER" id="PTHR30041:SF4">
    <property type="entry name" value="ARSENATE REDUCTASE"/>
    <property type="match status" value="1"/>
</dbReference>
<dbReference type="PROSITE" id="PS51353">
    <property type="entry name" value="ARSC"/>
    <property type="match status" value="1"/>
</dbReference>
<comment type="caution">
    <text evidence="4">The sequence shown here is derived from an EMBL/GenBank/DDBJ whole genome shotgun (WGS) entry which is preliminary data.</text>
</comment>
<dbReference type="InterPro" id="IPR036249">
    <property type="entry name" value="Thioredoxin-like_sf"/>
</dbReference>
<dbReference type="GO" id="GO:0008794">
    <property type="term" value="F:arsenate reductase (glutaredoxin) activity"/>
    <property type="evidence" value="ECO:0007669"/>
    <property type="project" value="UniProtKB-EC"/>
</dbReference>
<evidence type="ECO:0000256" key="3">
    <source>
        <dbReference type="PROSITE-ProRule" id="PRU01282"/>
    </source>
</evidence>
<reference evidence="4" key="2">
    <citation type="submission" date="2023-06" db="EMBL/GenBank/DDBJ databases">
        <authorList>
            <person name="Lucena T."/>
            <person name="Sun Q."/>
        </authorList>
    </citation>
    <scope>NUCLEOTIDE SEQUENCE</scope>
    <source>
        <strain evidence="4">CECT 8869</strain>
    </source>
</reference>
<evidence type="ECO:0000256" key="2">
    <source>
        <dbReference type="ARBA" id="ARBA00023002"/>
    </source>
</evidence>
<organism evidence="4 6">
    <name type="scientific">Maribacter confluentis</name>
    <dbReference type="NCBI Taxonomy" id="1656093"/>
    <lineage>
        <taxon>Bacteria</taxon>
        <taxon>Pseudomonadati</taxon>
        <taxon>Bacteroidota</taxon>
        <taxon>Flavobacteriia</taxon>
        <taxon>Flavobacteriales</taxon>
        <taxon>Flavobacteriaceae</taxon>
        <taxon>Maribacter</taxon>
    </lineage>
</organism>
<keyword evidence="6" id="KW-1185">Reference proteome</keyword>
<dbReference type="Gene3D" id="3.40.30.10">
    <property type="entry name" value="Glutaredoxin"/>
    <property type="match status" value="1"/>
</dbReference>
<dbReference type="EMBL" id="JAUKUC010000001">
    <property type="protein sequence ID" value="MDO1514396.1"/>
    <property type="molecule type" value="Genomic_DNA"/>
</dbReference>
<dbReference type="Proteomes" id="UP001168579">
    <property type="component" value="Unassembled WGS sequence"/>
</dbReference>
<dbReference type="InterPro" id="IPR006660">
    <property type="entry name" value="Arsenate_reductase-like"/>
</dbReference>
<comment type="similarity">
    <text evidence="1 3">Belongs to the ArsC family.</text>
</comment>
<evidence type="ECO:0000313" key="4">
    <source>
        <dbReference type="EMBL" id="MDO1514396.1"/>
    </source>
</evidence>
<accession>A0ABT8RWN7</accession>
<dbReference type="SUPFAM" id="SSF52833">
    <property type="entry name" value="Thioredoxin-like"/>
    <property type="match status" value="1"/>
</dbReference>
<dbReference type="EMBL" id="JAUKUC010000004">
    <property type="protein sequence ID" value="MDO1514834.1"/>
    <property type="molecule type" value="Genomic_DNA"/>
</dbReference>
<dbReference type="CDD" id="cd03034">
    <property type="entry name" value="ArsC_ArsC"/>
    <property type="match status" value="1"/>
</dbReference>
<reference evidence="4" key="1">
    <citation type="journal article" date="2014" name="Int. J. Syst. Evol. Microbiol.">
        <title>Complete genome of a new Firmicutes species belonging to the dominant human colonic microbiota ('Ruminococcus bicirculans') reveals two chromosomes and a selective capacity to utilize plant glucans.</title>
        <authorList>
            <consortium name="NISC Comparative Sequencing Program"/>
            <person name="Wegmann U."/>
            <person name="Louis P."/>
            <person name="Goesmann A."/>
            <person name="Henrissat B."/>
            <person name="Duncan S.H."/>
            <person name="Flint H.J."/>
        </authorList>
    </citation>
    <scope>NUCLEOTIDE SEQUENCE</scope>
    <source>
        <strain evidence="4">CECT 8869</strain>
    </source>
</reference>
<evidence type="ECO:0000313" key="6">
    <source>
        <dbReference type="Proteomes" id="UP001168579"/>
    </source>
</evidence>
<dbReference type="PANTHER" id="PTHR30041">
    <property type="entry name" value="ARSENATE REDUCTASE"/>
    <property type="match status" value="1"/>
</dbReference>
<gene>
    <name evidence="4" type="primary">arsC</name>
    <name evidence="4" type="ORF">Q2T41_17210</name>
    <name evidence="5" type="ORF">Q2T41_19565</name>
</gene>
<dbReference type="RefSeq" id="WP_304437087.1">
    <property type="nucleotide sequence ID" value="NZ_JAUKUC010000001.1"/>
</dbReference>
<name>A0ABT8RWN7_9FLAO</name>
<sequence length="120" mass="13896">MIKIYHNPRCRKSREGLEILENSGKKFEVIRYLDDVPTKKELKEVISCLDIKPINLVRKSESIWKEKFKNRPLSDEEIIDAMISYPKLIERPIVIKNNSAVIGRPPENISNLINGGLNRP</sequence>
<proteinExistence type="inferred from homology"/>
<dbReference type="Pfam" id="PF03960">
    <property type="entry name" value="ArsC"/>
    <property type="match status" value="1"/>
</dbReference>
<dbReference type="NCBIfam" id="TIGR00014">
    <property type="entry name" value="arsC"/>
    <property type="match status" value="1"/>
</dbReference>
<evidence type="ECO:0000256" key="1">
    <source>
        <dbReference type="ARBA" id="ARBA00007198"/>
    </source>
</evidence>
<dbReference type="InterPro" id="IPR006659">
    <property type="entry name" value="Arsenate_reductase"/>
</dbReference>
<evidence type="ECO:0000313" key="5">
    <source>
        <dbReference type="EMBL" id="MDO1514834.1"/>
    </source>
</evidence>